<organism evidence="11 12">
    <name type="scientific">Acetobacterium wieringae</name>
    <dbReference type="NCBI Taxonomy" id="52694"/>
    <lineage>
        <taxon>Bacteria</taxon>
        <taxon>Bacillati</taxon>
        <taxon>Bacillota</taxon>
        <taxon>Clostridia</taxon>
        <taxon>Eubacteriales</taxon>
        <taxon>Eubacteriaceae</taxon>
        <taxon>Acetobacterium</taxon>
    </lineage>
</organism>
<keyword evidence="7 9" id="KW-0057">Aromatic amino acid biosynthesis</keyword>
<evidence type="ECO:0000256" key="4">
    <source>
        <dbReference type="ARBA" id="ARBA00022605"/>
    </source>
</evidence>
<dbReference type="InterPro" id="IPR013798">
    <property type="entry name" value="Indole-3-glycerol_P_synth_dom"/>
</dbReference>
<evidence type="ECO:0000256" key="9">
    <source>
        <dbReference type="HAMAP-Rule" id="MF_00134"/>
    </source>
</evidence>
<dbReference type="GO" id="GO:0004640">
    <property type="term" value="F:phosphoribosylanthranilate isomerase activity"/>
    <property type="evidence" value="ECO:0007669"/>
    <property type="project" value="TreeGrafter"/>
</dbReference>
<proteinExistence type="inferred from homology"/>
<evidence type="ECO:0000256" key="2">
    <source>
        <dbReference type="ARBA" id="ARBA00004696"/>
    </source>
</evidence>
<feature type="domain" description="Indole-3-glycerol phosphate synthase" evidence="10">
    <location>
        <begin position="3"/>
        <end position="258"/>
    </location>
</feature>
<evidence type="ECO:0000313" key="11">
    <source>
        <dbReference type="EMBL" id="OFV72034.1"/>
    </source>
</evidence>
<dbReference type="GO" id="GO:0004425">
    <property type="term" value="F:indole-3-glycerol-phosphate synthase activity"/>
    <property type="evidence" value="ECO:0007669"/>
    <property type="project" value="UniProtKB-UniRule"/>
</dbReference>
<evidence type="ECO:0000256" key="8">
    <source>
        <dbReference type="ARBA" id="ARBA00023239"/>
    </source>
</evidence>
<keyword evidence="6 9" id="KW-0822">Tryptophan biosynthesis</keyword>
<reference evidence="11 12" key="1">
    <citation type="submission" date="2015-09" db="EMBL/GenBank/DDBJ databases">
        <title>Genome sequence of Acetobacterium wieringae DSM 1911.</title>
        <authorList>
            <person name="Poehlein A."/>
            <person name="Bengelsdorf F.R."/>
            <person name="Schiel-Bengelsdorf B."/>
            <person name="Duerre P."/>
            <person name="Daniel R."/>
        </authorList>
    </citation>
    <scope>NUCLEOTIDE SEQUENCE [LARGE SCALE GENOMIC DNA]</scope>
    <source>
        <strain evidence="11 12">DSM 1911</strain>
    </source>
</reference>
<protein>
    <recommendedName>
        <fullName evidence="9">Indole-3-glycerol phosphate synthase</fullName>
        <shortName evidence="9">IGPS</shortName>
        <ecNumber evidence="9">4.1.1.48</ecNumber>
    </recommendedName>
</protein>
<dbReference type="AlphaFoldDB" id="A0A1F2PMG2"/>
<evidence type="ECO:0000256" key="3">
    <source>
        <dbReference type="ARBA" id="ARBA00008737"/>
    </source>
</evidence>
<gene>
    <name evidence="9 11" type="primary">trpC</name>
    <name evidence="11" type="ORF">ACWI_05080</name>
</gene>
<dbReference type="HAMAP" id="MF_00134_B">
    <property type="entry name" value="IGPS_B"/>
    <property type="match status" value="1"/>
</dbReference>
<dbReference type="PANTHER" id="PTHR22854">
    <property type="entry name" value="TRYPTOPHAN BIOSYNTHESIS PROTEIN"/>
    <property type="match status" value="1"/>
</dbReference>
<accession>A0A1F2PMG2</accession>
<dbReference type="NCBIfam" id="NF001377">
    <property type="entry name" value="PRK00278.2-4"/>
    <property type="match status" value="1"/>
</dbReference>
<dbReference type="EMBL" id="LKEU01000013">
    <property type="protein sequence ID" value="OFV72034.1"/>
    <property type="molecule type" value="Genomic_DNA"/>
</dbReference>
<dbReference type="InterPro" id="IPR001468">
    <property type="entry name" value="Indole-3-GlycerolPSynthase_CS"/>
</dbReference>
<evidence type="ECO:0000259" key="10">
    <source>
        <dbReference type="Pfam" id="PF00218"/>
    </source>
</evidence>
<keyword evidence="8 9" id="KW-0456">Lyase</keyword>
<sequence>MILDQIVAATAKRVAALKETTSLENLKSQVKRSETPFAFEKALARRRDAGTMAFICEVKKASPSKGVIAADFPYLDIARDYQAAGADAISVLTEPDFFQGANEFLTEIKQQVSIPVLRKDFIIDPIQIFEARQIGADAILLICAILTTAQIREYLALADALGLSALVEAHDEAEVAQALAAGARVIGVNNRNLKTFEVDINNSIRLRQLVPPEILFVSESGIQTPEDIGKLRKNGTNAVLIGETLMRSGDKKAALDQLRG</sequence>
<dbReference type="InterPro" id="IPR013785">
    <property type="entry name" value="Aldolase_TIM"/>
</dbReference>
<comment type="catalytic activity">
    <reaction evidence="1 9">
        <text>1-(2-carboxyphenylamino)-1-deoxy-D-ribulose 5-phosphate + H(+) = (1S,2R)-1-C-(indol-3-yl)glycerol 3-phosphate + CO2 + H2O</text>
        <dbReference type="Rhea" id="RHEA:23476"/>
        <dbReference type="ChEBI" id="CHEBI:15377"/>
        <dbReference type="ChEBI" id="CHEBI:15378"/>
        <dbReference type="ChEBI" id="CHEBI:16526"/>
        <dbReference type="ChEBI" id="CHEBI:58613"/>
        <dbReference type="ChEBI" id="CHEBI:58866"/>
        <dbReference type="EC" id="4.1.1.48"/>
    </reaction>
</comment>
<dbReference type="OrthoDB" id="9804217at2"/>
<dbReference type="PROSITE" id="PS00614">
    <property type="entry name" value="IGPS"/>
    <property type="match status" value="1"/>
</dbReference>
<evidence type="ECO:0000256" key="1">
    <source>
        <dbReference type="ARBA" id="ARBA00001633"/>
    </source>
</evidence>
<dbReference type="GO" id="GO:0000162">
    <property type="term" value="P:L-tryptophan biosynthetic process"/>
    <property type="evidence" value="ECO:0007669"/>
    <property type="project" value="UniProtKB-UniRule"/>
</dbReference>
<dbReference type="Pfam" id="PF00218">
    <property type="entry name" value="IGPS"/>
    <property type="match status" value="1"/>
</dbReference>
<dbReference type="Proteomes" id="UP000176244">
    <property type="component" value="Unassembled WGS sequence"/>
</dbReference>
<dbReference type="UniPathway" id="UPA00035">
    <property type="reaction ID" value="UER00043"/>
</dbReference>
<dbReference type="SUPFAM" id="SSF51366">
    <property type="entry name" value="Ribulose-phoshate binding barrel"/>
    <property type="match status" value="1"/>
</dbReference>
<evidence type="ECO:0000256" key="6">
    <source>
        <dbReference type="ARBA" id="ARBA00022822"/>
    </source>
</evidence>
<keyword evidence="4 9" id="KW-0028">Amino-acid biosynthesis</keyword>
<comment type="pathway">
    <text evidence="2 9">Amino-acid biosynthesis; L-tryptophan biosynthesis; L-tryptophan from chorismate: step 4/5.</text>
</comment>
<dbReference type="FunFam" id="3.20.20.70:FF:000024">
    <property type="entry name" value="Indole-3-glycerol phosphate synthase"/>
    <property type="match status" value="1"/>
</dbReference>
<dbReference type="InterPro" id="IPR045186">
    <property type="entry name" value="Indole-3-glycerol_P_synth"/>
</dbReference>
<comment type="caution">
    <text evidence="11">The sequence shown here is derived from an EMBL/GenBank/DDBJ whole genome shotgun (WGS) entry which is preliminary data.</text>
</comment>
<dbReference type="STRING" id="52694.ACWI_05080"/>
<comment type="similarity">
    <text evidence="3 9">Belongs to the TrpC family.</text>
</comment>
<name>A0A1F2PMG2_9FIRM</name>
<dbReference type="PANTHER" id="PTHR22854:SF2">
    <property type="entry name" value="INDOLE-3-GLYCEROL-PHOSPHATE SYNTHASE"/>
    <property type="match status" value="1"/>
</dbReference>
<dbReference type="EC" id="4.1.1.48" evidence="9"/>
<dbReference type="Gene3D" id="3.20.20.70">
    <property type="entry name" value="Aldolase class I"/>
    <property type="match status" value="1"/>
</dbReference>
<evidence type="ECO:0000313" key="12">
    <source>
        <dbReference type="Proteomes" id="UP000176244"/>
    </source>
</evidence>
<dbReference type="CDD" id="cd00331">
    <property type="entry name" value="IGPS"/>
    <property type="match status" value="1"/>
</dbReference>
<keyword evidence="5 9" id="KW-0210">Decarboxylase</keyword>
<evidence type="ECO:0000256" key="7">
    <source>
        <dbReference type="ARBA" id="ARBA00023141"/>
    </source>
</evidence>
<dbReference type="RefSeq" id="WP_070369871.1">
    <property type="nucleotide sequence ID" value="NZ_LKEU01000013.1"/>
</dbReference>
<dbReference type="InterPro" id="IPR011060">
    <property type="entry name" value="RibuloseP-bd_barrel"/>
</dbReference>
<evidence type="ECO:0000256" key="5">
    <source>
        <dbReference type="ARBA" id="ARBA00022793"/>
    </source>
</evidence>